<reference evidence="1 2" key="1">
    <citation type="submission" date="2019-09" db="EMBL/GenBank/DDBJ databases">
        <title>Genome sequence and assembly of Adhaeribacter sp.</title>
        <authorList>
            <person name="Chhetri G."/>
        </authorList>
    </citation>
    <scope>NUCLEOTIDE SEQUENCE [LARGE SCALE GENOMIC DNA]</scope>
    <source>
        <strain evidence="1 2">DK36</strain>
    </source>
</reference>
<organism evidence="1 2">
    <name type="scientific">Adhaeribacter rhizoryzae</name>
    <dbReference type="NCBI Taxonomy" id="2607907"/>
    <lineage>
        <taxon>Bacteria</taxon>
        <taxon>Pseudomonadati</taxon>
        <taxon>Bacteroidota</taxon>
        <taxon>Cytophagia</taxon>
        <taxon>Cytophagales</taxon>
        <taxon>Hymenobacteraceae</taxon>
        <taxon>Adhaeribacter</taxon>
    </lineage>
</organism>
<name>A0A5M6DG77_9BACT</name>
<dbReference type="EMBL" id="VWSF01000007">
    <property type="protein sequence ID" value="KAA5546567.1"/>
    <property type="molecule type" value="Genomic_DNA"/>
</dbReference>
<gene>
    <name evidence="1" type="ORF">F0145_10995</name>
</gene>
<dbReference type="AlphaFoldDB" id="A0A5M6DG77"/>
<protein>
    <recommendedName>
        <fullName evidence="3">DUF922 domain-containing protein</fullName>
    </recommendedName>
</protein>
<keyword evidence="2" id="KW-1185">Reference proteome</keyword>
<accession>A0A5M6DG77</accession>
<evidence type="ECO:0000313" key="1">
    <source>
        <dbReference type="EMBL" id="KAA5546567.1"/>
    </source>
</evidence>
<sequence>MAILLLIILSSAQTQPVVPKSIVLKQITTPITPKEFFVAGVVDERHDRKAVAYLIPSTGTPPKPSPAQPVDLEGGGLPAMRQFILQGMRRNMKLRPVVVRVKEFKLTETADATGWVDGQASVVLAFDIQNEGKTMRSVDYKGGARYRRHPNQFTVIEPTLRQSLTDALNYLNGWMEKNAHHTEELAQGLKVTFKDFNQNTDPDTLFYNPKNPLAWSDFRAEPRGGRFAAAVFPSFAYEGESKTINGVVHLTITMKVFVVRDASWVRAGRDDHGLNHEQRHFDIVKLVAERFKQKIKPSILTVEDYNSIIQYEYLESWREMTRLQEQYDSETGHGTNHASQEAWNQRIDEDLRKFGVRK</sequence>
<evidence type="ECO:0008006" key="3">
    <source>
        <dbReference type="Google" id="ProtNLM"/>
    </source>
</evidence>
<proteinExistence type="predicted"/>
<dbReference type="Proteomes" id="UP000323426">
    <property type="component" value="Unassembled WGS sequence"/>
</dbReference>
<evidence type="ECO:0000313" key="2">
    <source>
        <dbReference type="Proteomes" id="UP000323426"/>
    </source>
</evidence>
<comment type="caution">
    <text evidence="1">The sequence shown here is derived from an EMBL/GenBank/DDBJ whole genome shotgun (WGS) entry which is preliminary data.</text>
</comment>